<dbReference type="GO" id="GO:0043937">
    <property type="term" value="P:regulation of sporulation"/>
    <property type="evidence" value="ECO:0007669"/>
    <property type="project" value="InterPro"/>
</dbReference>
<name>A0A1H0VZU5_9BACI</name>
<gene>
    <name evidence="1" type="ORF">SAMN05216565_108130</name>
</gene>
<dbReference type="Gene3D" id="4.10.280.10">
    <property type="entry name" value="Helix-loop-helix DNA-binding domain"/>
    <property type="match status" value="1"/>
</dbReference>
<reference evidence="2" key="1">
    <citation type="submission" date="2016-10" db="EMBL/GenBank/DDBJ databases">
        <authorList>
            <person name="Varghese N."/>
            <person name="Submissions S."/>
        </authorList>
    </citation>
    <scope>NUCLEOTIDE SEQUENCE [LARGE SCALE GENOMIC DNA]</scope>
    <source>
        <strain evidence="2">IBRC-M10078</strain>
    </source>
</reference>
<dbReference type="RefSeq" id="WP_090856367.1">
    <property type="nucleotide sequence ID" value="NZ_FNJU01000008.1"/>
</dbReference>
<protein>
    <submittedName>
        <fullName evidence="1">Spo0E like sporulation regulatory protein</fullName>
    </submittedName>
</protein>
<accession>A0A1H0VZU5</accession>
<proteinExistence type="predicted"/>
<dbReference type="Proteomes" id="UP000199159">
    <property type="component" value="Unassembled WGS sequence"/>
</dbReference>
<sequence>MKPTCEGCNIKTCLEENRKILMNLVSEKGNILDDMVVKRSQVLDQFILECVKCDKRRMESKVETLDNIFGIHSTFYYYGREHLLINLLPYIKHGVDNNELVTVSLNKDIFN</sequence>
<evidence type="ECO:0000313" key="2">
    <source>
        <dbReference type="Proteomes" id="UP000199159"/>
    </source>
</evidence>
<dbReference type="InterPro" id="IPR036638">
    <property type="entry name" value="HLH_DNA-bd_sf"/>
</dbReference>
<dbReference type="SUPFAM" id="SSF140500">
    <property type="entry name" value="BAS1536-like"/>
    <property type="match status" value="1"/>
</dbReference>
<keyword evidence="2" id="KW-1185">Reference proteome</keyword>
<dbReference type="EMBL" id="FNJU01000008">
    <property type="protein sequence ID" value="SDP83980.1"/>
    <property type="molecule type" value="Genomic_DNA"/>
</dbReference>
<dbReference type="InterPro" id="IPR037208">
    <property type="entry name" value="Spo0E-like_sf"/>
</dbReference>
<dbReference type="OrthoDB" id="1925880at2"/>
<dbReference type="AlphaFoldDB" id="A0A1H0VZU5"/>
<evidence type="ECO:0000313" key="1">
    <source>
        <dbReference type="EMBL" id="SDP83980.1"/>
    </source>
</evidence>
<organism evidence="1 2">
    <name type="scientific">Litchfieldia salsa</name>
    <dbReference type="NCBI Taxonomy" id="930152"/>
    <lineage>
        <taxon>Bacteria</taxon>
        <taxon>Bacillati</taxon>
        <taxon>Bacillota</taxon>
        <taxon>Bacilli</taxon>
        <taxon>Bacillales</taxon>
        <taxon>Bacillaceae</taxon>
        <taxon>Litchfieldia</taxon>
    </lineage>
</organism>
<dbReference type="STRING" id="930152.SAMN05216565_108130"/>
<dbReference type="GO" id="GO:0046983">
    <property type="term" value="F:protein dimerization activity"/>
    <property type="evidence" value="ECO:0007669"/>
    <property type="project" value="InterPro"/>
</dbReference>